<dbReference type="InterPro" id="IPR003660">
    <property type="entry name" value="HAMP_dom"/>
</dbReference>
<dbReference type="PROSITE" id="PS50885">
    <property type="entry name" value="HAMP"/>
    <property type="match status" value="1"/>
</dbReference>
<dbReference type="InterPro" id="IPR003661">
    <property type="entry name" value="HisK_dim/P_dom"/>
</dbReference>
<evidence type="ECO:0000256" key="4">
    <source>
        <dbReference type="ARBA" id="ARBA00012438"/>
    </source>
</evidence>
<keyword evidence="7 13" id="KW-0812">Transmembrane</keyword>
<dbReference type="CDD" id="cd06225">
    <property type="entry name" value="HAMP"/>
    <property type="match status" value="1"/>
</dbReference>
<dbReference type="InterPro" id="IPR036890">
    <property type="entry name" value="HATPase_C_sf"/>
</dbReference>
<evidence type="ECO:0000256" key="5">
    <source>
        <dbReference type="ARBA" id="ARBA00022553"/>
    </source>
</evidence>
<comment type="caution">
    <text evidence="17">The sequence shown here is derived from an EMBL/GenBank/DDBJ whole genome shotgun (WGS) entry which is preliminary data.</text>
</comment>
<dbReference type="CDD" id="cd00082">
    <property type="entry name" value="HisKA"/>
    <property type="match status" value="1"/>
</dbReference>
<evidence type="ECO:0000256" key="12">
    <source>
        <dbReference type="SAM" id="MobiDB-lite"/>
    </source>
</evidence>
<dbReference type="FunFam" id="1.10.287.130:FF:000001">
    <property type="entry name" value="Two-component sensor histidine kinase"/>
    <property type="match status" value="1"/>
</dbReference>
<evidence type="ECO:0000313" key="18">
    <source>
        <dbReference type="Proteomes" id="UP000577956"/>
    </source>
</evidence>
<evidence type="ECO:0000313" key="19">
    <source>
        <dbReference type="Proteomes" id="UP000618382"/>
    </source>
</evidence>
<feature type="region of interest" description="Disordered" evidence="12">
    <location>
        <begin position="1"/>
        <end position="57"/>
    </location>
</feature>
<dbReference type="PANTHER" id="PTHR45436:SF5">
    <property type="entry name" value="SENSOR HISTIDINE KINASE TRCS"/>
    <property type="match status" value="1"/>
</dbReference>
<comment type="catalytic activity">
    <reaction evidence="1">
        <text>ATP + protein L-histidine = ADP + protein N-phospho-L-histidine.</text>
        <dbReference type="EC" id="2.7.13.3"/>
    </reaction>
</comment>
<dbReference type="InterPro" id="IPR050428">
    <property type="entry name" value="TCS_sensor_his_kinase"/>
</dbReference>
<dbReference type="Pfam" id="PF00672">
    <property type="entry name" value="HAMP"/>
    <property type="match status" value="1"/>
</dbReference>
<dbReference type="PANTHER" id="PTHR45436">
    <property type="entry name" value="SENSOR HISTIDINE KINASE YKOH"/>
    <property type="match status" value="1"/>
</dbReference>
<keyword evidence="10" id="KW-0902">Two-component regulatory system</keyword>
<evidence type="ECO:0000313" key="17">
    <source>
        <dbReference type="EMBL" id="NYD87290.1"/>
    </source>
</evidence>
<proteinExistence type="predicted"/>
<feature type="transmembrane region" description="Helical" evidence="13">
    <location>
        <begin position="232"/>
        <end position="255"/>
    </location>
</feature>
<organism evidence="17 18">
    <name type="scientific">Cellulomonas oligotrophica</name>
    <dbReference type="NCBI Taxonomy" id="931536"/>
    <lineage>
        <taxon>Bacteria</taxon>
        <taxon>Bacillati</taxon>
        <taxon>Actinomycetota</taxon>
        <taxon>Actinomycetes</taxon>
        <taxon>Micrococcales</taxon>
        <taxon>Cellulomonadaceae</taxon>
        <taxon>Cellulomonas</taxon>
    </lineage>
</organism>
<dbReference type="Gene3D" id="1.10.287.130">
    <property type="match status" value="1"/>
</dbReference>
<dbReference type="InterPro" id="IPR036097">
    <property type="entry name" value="HisK_dim/P_sf"/>
</dbReference>
<reference evidence="17 18" key="1">
    <citation type="submission" date="2020-07" db="EMBL/GenBank/DDBJ databases">
        <title>Sequencing the genomes of 1000 actinobacteria strains.</title>
        <authorList>
            <person name="Klenk H.-P."/>
        </authorList>
    </citation>
    <scope>NUCLEOTIDE SEQUENCE [LARGE SCALE GENOMIC DNA]</scope>
    <source>
        <strain evidence="17 18">DSM 24482</strain>
    </source>
</reference>
<dbReference type="InterPro" id="IPR003594">
    <property type="entry name" value="HATPase_dom"/>
</dbReference>
<evidence type="ECO:0000313" key="16">
    <source>
        <dbReference type="EMBL" id="GIG34208.1"/>
    </source>
</evidence>
<gene>
    <name evidence="17" type="ORF">BKA21_002839</name>
    <name evidence="16" type="ORF">Col01nite_33670</name>
</gene>
<evidence type="ECO:0000256" key="10">
    <source>
        <dbReference type="ARBA" id="ARBA00023012"/>
    </source>
</evidence>
<protein>
    <recommendedName>
        <fullName evidence="4">histidine kinase</fullName>
        <ecNumber evidence="4">2.7.13.3</ecNumber>
    </recommendedName>
</protein>
<dbReference type="Gene3D" id="3.30.565.10">
    <property type="entry name" value="Histidine kinase-like ATPase, C-terminal domain"/>
    <property type="match status" value="1"/>
</dbReference>
<evidence type="ECO:0000256" key="2">
    <source>
        <dbReference type="ARBA" id="ARBA00001968"/>
    </source>
</evidence>
<dbReference type="Proteomes" id="UP000618382">
    <property type="component" value="Unassembled WGS sequence"/>
</dbReference>
<dbReference type="FunFam" id="3.30.565.10:FF:000006">
    <property type="entry name" value="Sensor histidine kinase WalK"/>
    <property type="match status" value="1"/>
</dbReference>
<dbReference type="GO" id="GO:0005509">
    <property type="term" value="F:calcium ion binding"/>
    <property type="evidence" value="ECO:0007669"/>
    <property type="project" value="UniProtKB-ARBA"/>
</dbReference>
<dbReference type="CDD" id="cd00075">
    <property type="entry name" value="HATPase"/>
    <property type="match status" value="1"/>
</dbReference>
<evidence type="ECO:0000256" key="3">
    <source>
        <dbReference type="ARBA" id="ARBA00004236"/>
    </source>
</evidence>
<dbReference type="EC" id="2.7.13.3" evidence="4"/>
<keyword evidence="9 13" id="KW-1133">Transmembrane helix</keyword>
<comment type="cofactor">
    <cofactor evidence="2">
        <name>a divalent metal cation</name>
        <dbReference type="ChEBI" id="CHEBI:60240"/>
    </cofactor>
</comment>
<evidence type="ECO:0000259" key="14">
    <source>
        <dbReference type="PROSITE" id="PS50109"/>
    </source>
</evidence>
<evidence type="ECO:0000259" key="15">
    <source>
        <dbReference type="PROSITE" id="PS50885"/>
    </source>
</evidence>
<dbReference type="EMBL" id="BONN01000014">
    <property type="protein sequence ID" value="GIG34208.1"/>
    <property type="molecule type" value="Genomic_DNA"/>
</dbReference>
<keyword evidence="8 17" id="KW-0418">Kinase</keyword>
<feature type="compositionally biased region" description="Acidic residues" evidence="12">
    <location>
        <begin position="547"/>
        <end position="570"/>
    </location>
</feature>
<dbReference type="InterPro" id="IPR005467">
    <property type="entry name" value="His_kinase_dom"/>
</dbReference>
<keyword evidence="11 13" id="KW-0472">Membrane</keyword>
<dbReference type="PROSITE" id="PS50109">
    <property type="entry name" value="HIS_KIN"/>
    <property type="match status" value="1"/>
</dbReference>
<evidence type="ECO:0000256" key="7">
    <source>
        <dbReference type="ARBA" id="ARBA00022692"/>
    </source>
</evidence>
<feature type="region of interest" description="Disordered" evidence="12">
    <location>
        <begin position="544"/>
        <end position="570"/>
    </location>
</feature>
<comment type="subcellular location">
    <subcellularLocation>
        <location evidence="3">Cell membrane</location>
    </subcellularLocation>
</comment>
<reference evidence="16 19" key="2">
    <citation type="submission" date="2021-01" db="EMBL/GenBank/DDBJ databases">
        <title>Whole genome shotgun sequence of Cellulomonas oligotrophica NBRC 109435.</title>
        <authorList>
            <person name="Komaki H."/>
            <person name="Tamura T."/>
        </authorList>
    </citation>
    <scope>NUCLEOTIDE SEQUENCE [LARGE SCALE GENOMIC DNA]</scope>
    <source>
        <strain evidence="16 19">NBRC 109435</strain>
    </source>
</reference>
<dbReference type="RefSeq" id="WP_239073012.1">
    <property type="nucleotide sequence ID" value="NZ_BAABFI010000020.1"/>
</dbReference>
<keyword evidence="19" id="KW-1185">Reference proteome</keyword>
<dbReference type="EMBL" id="JACCBK010000001">
    <property type="protein sequence ID" value="NYD87290.1"/>
    <property type="molecule type" value="Genomic_DNA"/>
</dbReference>
<dbReference type="GO" id="GO:0005886">
    <property type="term" value="C:plasma membrane"/>
    <property type="evidence" value="ECO:0007669"/>
    <property type="project" value="UniProtKB-SubCell"/>
</dbReference>
<dbReference type="SUPFAM" id="SSF158472">
    <property type="entry name" value="HAMP domain-like"/>
    <property type="match status" value="1"/>
</dbReference>
<evidence type="ECO:0000256" key="8">
    <source>
        <dbReference type="ARBA" id="ARBA00022777"/>
    </source>
</evidence>
<dbReference type="SMART" id="SM00387">
    <property type="entry name" value="HATPase_c"/>
    <property type="match status" value="1"/>
</dbReference>
<accession>A0A7Y9K0H4</accession>
<evidence type="ECO:0000256" key="1">
    <source>
        <dbReference type="ARBA" id="ARBA00000085"/>
    </source>
</evidence>
<dbReference type="AlphaFoldDB" id="A0A7Y9K0H4"/>
<dbReference type="SUPFAM" id="SSF55874">
    <property type="entry name" value="ATPase domain of HSP90 chaperone/DNA topoisomerase II/histidine kinase"/>
    <property type="match status" value="1"/>
</dbReference>
<keyword evidence="5" id="KW-0597">Phosphoprotein</keyword>
<dbReference type="SMART" id="SM00304">
    <property type="entry name" value="HAMP"/>
    <property type="match status" value="1"/>
</dbReference>
<feature type="transmembrane region" description="Helical" evidence="13">
    <location>
        <begin position="74"/>
        <end position="98"/>
    </location>
</feature>
<dbReference type="Gene3D" id="6.10.340.10">
    <property type="match status" value="1"/>
</dbReference>
<keyword evidence="6 17" id="KW-0808">Transferase</keyword>
<dbReference type="Pfam" id="PF02518">
    <property type="entry name" value="HATPase_c"/>
    <property type="match status" value="1"/>
</dbReference>
<feature type="domain" description="Histidine kinase" evidence="14">
    <location>
        <begin position="324"/>
        <end position="545"/>
    </location>
</feature>
<evidence type="ECO:0000256" key="9">
    <source>
        <dbReference type="ARBA" id="ARBA00022989"/>
    </source>
</evidence>
<dbReference type="PRINTS" id="PR00344">
    <property type="entry name" value="BCTRLSENSOR"/>
</dbReference>
<dbReference type="Pfam" id="PF00512">
    <property type="entry name" value="HisKA"/>
    <property type="match status" value="1"/>
</dbReference>
<feature type="domain" description="HAMP" evidence="15">
    <location>
        <begin position="256"/>
        <end position="309"/>
    </location>
</feature>
<name>A0A7Y9K0H4_9CELL</name>
<evidence type="ECO:0000256" key="11">
    <source>
        <dbReference type="ARBA" id="ARBA00023136"/>
    </source>
</evidence>
<evidence type="ECO:0000256" key="13">
    <source>
        <dbReference type="SAM" id="Phobius"/>
    </source>
</evidence>
<dbReference type="Proteomes" id="UP000577956">
    <property type="component" value="Unassembled WGS sequence"/>
</dbReference>
<dbReference type="GO" id="GO:0000155">
    <property type="term" value="F:phosphorelay sensor kinase activity"/>
    <property type="evidence" value="ECO:0007669"/>
    <property type="project" value="InterPro"/>
</dbReference>
<sequence length="570" mass="60305">MSTGPVPHVRGSRAGDARTWGRRTATDLPHDPQGPVQEQGPTWSGGAYDAPEDAPRPRGALAARWDAVPLRTRLVTVIVVLLGAGLTLAGATSATLLGDVLVRQVDDKLQEEGYEQVNAYLLEAQEGWGDYSKTPPSDYYAVVRSAGQQDTVLLGNEYTLAEYGTPAVPTLTMDEVLARDTVPYTIASDRHGSTWRAVTSPLRNKVTRELVPDTYVTVALPLRDNVQAIRGLALTLVSSGAALVLLGAIVGGWAVQRSLRPLREIEGTAAAIAAGDLSRRVPEAPEQTEVGRLGAALNGMLAQIEQAFDARTASEARMRRFVADASHELRTPLAAIRGYAELYRMGALTTKEQVDDTIRRIEGSATRMGSLVEDLLALARLDEGRRGERAPVDLTVLAVDALNDLHALDPARPLRLVRLDSGGPCVVHGDDRQLRQVLANLVGNASRHTPPGTPVEIAVGRVDGDDGPCGVLEVRDHGAGIDPEHVARVFERFYRVDASRTRDSGGSGLGMAIVAAIVDAHGGTVGIEQTPGGGATVRVLLPCDPAAPEDEGAADDGPDVEDATGDDGAA</sequence>
<dbReference type="SUPFAM" id="SSF47384">
    <property type="entry name" value="Homodimeric domain of signal transducing histidine kinase"/>
    <property type="match status" value="1"/>
</dbReference>
<dbReference type="InterPro" id="IPR004358">
    <property type="entry name" value="Sig_transdc_His_kin-like_C"/>
</dbReference>
<evidence type="ECO:0000256" key="6">
    <source>
        <dbReference type="ARBA" id="ARBA00022679"/>
    </source>
</evidence>
<dbReference type="SMART" id="SM00388">
    <property type="entry name" value="HisKA"/>
    <property type="match status" value="1"/>
</dbReference>